<gene>
    <name evidence="1" type="ORF">CBZ_08490</name>
</gene>
<proteinExistence type="predicted"/>
<keyword evidence="2" id="KW-1185">Reference proteome</keyword>
<dbReference type="InterPro" id="IPR004378">
    <property type="entry name" value="F420H2_quin_Rdtase"/>
</dbReference>
<dbReference type="Pfam" id="PF04075">
    <property type="entry name" value="F420H2_quin_red"/>
    <property type="match status" value="1"/>
</dbReference>
<evidence type="ECO:0000313" key="1">
    <source>
        <dbReference type="EMBL" id="GCE75793.1"/>
    </source>
</evidence>
<reference evidence="1 2" key="1">
    <citation type="submission" date="2019-01" db="EMBL/GenBank/DDBJ databases">
        <title>Draft genome sequence of Cellulomonas takizawaensis strain TKZ-21.</title>
        <authorList>
            <person name="Yamamura H."/>
            <person name="Hayashi T."/>
            <person name="Hamada M."/>
            <person name="Serisawa Y."/>
            <person name="Matsuyama K."/>
            <person name="Nakagawa Y."/>
            <person name="Otoguro M."/>
            <person name="Yanagida F."/>
            <person name="Hayakawa M."/>
        </authorList>
    </citation>
    <scope>NUCLEOTIDE SEQUENCE [LARGE SCALE GENOMIC DNA]</scope>
    <source>
        <strain evidence="1 2">NBRC12680</strain>
    </source>
</reference>
<organism evidence="1 2">
    <name type="scientific">Cellulomonas biazotea</name>
    <dbReference type="NCBI Taxonomy" id="1709"/>
    <lineage>
        <taxon>Bacteria</taxon>
        <taxon>Bacillati</taxon>
        <taxon>Actinomycetota</taxon>
        <taxon>Actinomycetes</taxon>
        <taxon>Micrococcales</taxon>
        <taxon>Cellulomonadaceae</taxon>
        <taxon>Cellulomonas</taxon>
    </lineage>
</organism>
<name>A0A402DNU1_9CELL</name>
<comment type="caution">
    <text evidence="1">The sequence shown here is derived from an EMBL/GenBank/DDBJ whole genome shotgun (WGS) entry which is preliminary data.</text>
</comment>
<accession>A0A402DNU1</accession>
<evidence type="ECO:0008006" key="3">
    <source>
        <dbReference type="Google" id="ProtNLM"/>
    </source>
</evidence>
<dbReference type="Gene3D" id="2.30.110.10">
    <property type="entry name" value="Electron Transport, Fmn-binding Protein, Chain A"/>
    <property type="match status" value="1"/>
</dbReference>
<dbReference type="AlphaFoldDB" id="A0A402DNU1"/>
<dbReference type="EMBL" id="BIMR01000047">
    <property type="protein sequence ID" value="GCE75793.1"/>
    <property type="molecule type" value="Genomic_DNA"/>
</dbReference>
<dbReference type="GO" id="GO:0016491">
    <property type="term" value="F:oxidoreductase activity"/>
    <property type="evidence" value="ECO:0007669"/>
    <property type="project" value="InterPro"/>
</dbReference>
<dbReference type="InterPro" id="IPR012349">
    <property type="entry name" value="Split_barrel_FMN-bd"/>
</dbReference>
<sequence>MAGMSPRPRPWHAAKRWMYASGRPNLLARWLNDLSAWQYRHGILTLGGRGVTLETRGRTSGRRIELPLVLVRHDGHRYVVSMLGTSAGWLRNVEADGGRAVLHAPRPQDVRLVEVPPEQRAPILRRYLDLAPGARPHVPVDRHEPLERFEEIAADYPVLRVEPA</sequence>
<protein>
    <recommendedName>
        <fullName evidence="3">Nitroreductase</fullName>
    </recommendedName>
</protein>
<dbReference type="Proteomes" id="UP000289954">
    <property type="component" value="Unassembled WGS sequence"/>
</dbReference>
<evidence type="ECO:0000313" key="2">
    <source>
        <dbReference type="Proteomes" id="UP000289954"/>
    </source>
</evidence>